<dbReference type="GO" id="GO:0004519">
    <property type="term" value="F:endonuclease activity"/>
    <property type="evidence" value="ECO:0007669"/>
    <property type="project" value="UniProtKB-KW"/>
</dbReference>
<reference evidence="8" key="1">
    <citation type="submission" date="2020-08" db="EMBL/GenBank/DDBJ databases">
        <title>Multicomponent nature underlies the extraordinary mechanical properties of spider dragline silk.</title>
        <authorList>
            <person name="Kono N."/>
            <person name="Nakamura H."/>
            <person name="Mori M."/>
            <person name="Yoshida Y."/>
            <person name="Ohtoshi R."/>
            <person name="Malay A.D."/>
            <person name="Moran D.A.P."/>
            <person name="Tomita M."/>
            <person name="Numata K."/>
            <person name="Arakawa K."/>
        </authorList>
    </citation>
    <scope>NUCLEOTIDE SEQUENCE</scope>
</reference>
<dbReference type="OrthoDB" id="6504690at2759"/>
<evidence type="ECO:0000313" key="8">
    <source>
        <dbReference type="EMBL" id="GFY67341.1"/>
    </source>
</evidence>
<keyword evidence="4" id="KW-0255">Endonuclease</keyword>
<evidence type="ECO:0000313" key="9">
    <source>
        <dbReference type="Proteomes" id="UP000886998"/>
    </source>
</evidence>
<evidence type="ECO:0000259" key="7">
    <source>
        <dbReference type="Pfam" id="PF17917"/>
    </source>
</evidence>
<protein>
    <recommendedName>
        <fullName evidence="7">Reverse transcriptase RNase H-like domain-containing protein</fullName>
    </recommendedName>
</protein>
<dbReference type="Pfam" id="PF17917">
    <property type="entry name" value="RT_RNaseH"/>
    <property type="match status" value="1"/>
</dbReference>
<dbReference type="Proteomes" id="UP000886998">
    <property type="component" value="Unassembled WGS sequence"/>
</dbReference>
<accession>A0A8X7CHR9</accession>
<name>A0A8X7CHR9_9ARAC</name>
<feature type="domain" description="Reverse transcriptase RNase H-like" evidence="7">
    <location>
        <begin position="1"/>
        <end position="52"/>
    </location>
</feature>
<dbReference type="AlphaFoldDB" id="A0A8X7CHR9"/>
<keyword evidence="6" id="KW-0695">RNA-directed DNA polymerase</keyword>
<dbReference type="InterPro" id="IPR043502">
    <property type="entry name" value="DNA/RNA_pol_sf"/>
</dbReference>
<gene>
    <name evidence="8" type="ORF">TNIN_162711</name>
</gene>
<dbReference type="EMBL" id="BMAV01016525">
    <property type="protein sequence ID" value="GFY67341.1"/>
    <property type="molecule type" value="Genomic_DNA"/>
</dbReference>
<organism evidence="8 9">
    <name type="scientific">Trichonephila inaurata madagascariensis</name>
    <dbReference type="NCBI Taxonomy" id="2747483"/>
    <lineage>
        <taxon>Eukaryota</taxon>
        <taxon>Metazoa</taxon>
        <taxon>Ecdysozoa</taxon>
        <taxon>Arthropoda</taxon>
        <taxon>Chelicerata</taxon>
        <taxon>Arachnida</taxon>
        <taxon>Araneae</taxon>
        <taxon>Araneomorphae</taxon>
        <taxon>Entelegynae</taxon>
        <taxon>Araneoidea</taxon>
        <taxon>Nephilidae</taxon>
        <taxon>Trichonephila</taxon>
        <taxon>Trichonephila inaurata</taxon>
    </lineage>
</organism>
<keyword evidence="2" id="KW-0548">Nucleotidyltransferase</keyword>
<evidence type="ECO:0000256" key="1">
    <source>
        <dbReference type="ARBA" id="ARBA00022679"/>
    </source>
</evidence>
<dbReference type="SUPFAM" id="SSF56672">
    <property type="entry name" value="DNA/RNA polymerases"/>
    <property type="match status" value="1"/>
</dbReference>
<dbReference type="InterPro" id="IPR041373">
    <property type="entry name" value="RT_RNaseH"/>
</dbReference>
<sequence>MSKKTNAAEEKYSSYELEVLAIVAALKKLRVYLLGHKVKIVTDCSAFQKTMGKIWSHVLQDGQCFLKSFSMKIYTVQIRE</sequence>
<evidence type="ECO:0000256" key="3">
    <source>
        <dbReference type="ARBA" id="ARBA00022722"/>
    </source>
</evidence>
<evidence type="ECO:0000256" key="6">
    <source>
        <dbReference type="ARBA" id="ARBA00022918"/>
    </source>
</evidence>
<proteinExistence type="predicted"/>
<evidence type="ECO:0000256" key="4">
    <source>
        <dbReference type="ARBA" id="ARBA00022759"/>
    </source>
</evidence>
<dbReference type="GO" id="GO:0003964">
    <property type="term" value="F:RNA-directed DNA polymerase activity"/>
    <property type="evidence" value="ECO:0007669"/>
    <property type="project" value="UniProtKB-KW"/>
</dbReference>
<keyword evidence="5" id="KW-0378">Hydrolase</keyword>
<keyword evidence="9" id="KW-1185">Reference proteome</keyword>
<comment type="caution">
    <text evidence="8">The sequence shown here is derived from an EMBL/GenBank/DDBJ whole genome shotgun (WGS) entry which is preliminary data.</text>
</comment>
<evidence type="ECO:0000256" key="5">
    <source>
        <dbReference type="ARBA" id="ARBA00022801"/>
    </source>
</evidence>
<keyword evidence="1" id="KW-0808">Transferase</keyword>
<dbReference type="PANTHER" id="PTHR34072:SF52">
    <property type="entry name" value="RIBONUCLEASE H"/>
    <property type="match status" value="1"/>
</dbReference>
<evidence type="ECO:0000256" key="2">
    <source>
        <dbReference type="ARBA" id="ARBA00022695"/>
    </source>
</evidence>
<dbReference type="PANTHER" id="PTHR34072">
    <property type="entry name" value="ENZYMATIC POLYPROTEIN-RELATED"/>
    <property type="match status" value="1"/>
</dbReference>
<keyword evidence="3" id="KW-0540">Nuclease</keyword>
<dbReference type="GO" id="GO:0016787">
    <property type="term" value="F:hydrolase activity"/>
    <property type="evidence" value="ECO:0007669"/>
    <property type="project" value="UniProtKB-KW"/>
</dbReference>